<dbReference type="SUPFAM" id="SSF51197">
    <property type="entry name" value="Clavaminate synthase-like"/>
    <property type="match status" value="1"/>
</dbReference>
<feature type="compositionally biased region" description="Low complexity" evidence="3">
    <location>
        <begin position="123"/>
        <end position="134"/>
    </location>
</feature>
<dbReference type="InterPro" id="IPR001606">
    <property type="entry name" value="ARID_dom"/>
</dbReference>
<dbReference type="GO" id="GO:0006338">
    <property type="term" value="P:chromatin remodeling"/>
    <property type="evidence" value="ECO:0007669"/>
    <property type="project" value="TreeGrafter"/>
</dbReference>
<feature type="compositionally biased region" description="Polar residues" evidence="3">
    <location>
        <begin position="202"/>
        <end position="229"/>
    </location>
</feature>
<dbReference type="SMART" id="SM00545">
    <property type="entry name" value="JmjN"/>
    <property type="match status" value="1"/>
</dbReference>
<dbReference type="GO" id="GO:0010468">
    <property type="term" value="P:regulation of gene expression"/>
    <property type="evidence" value="ECO:0007669"/>
    <property type="project" value="TreeGrafter"/>
</dbReference>
<evidence type="ECO:0000259" key="6">
    <source>
        <dbReference type="PROSITE" id="PS51184"/>
    </source>
</evidence>
<feature type="compositionally biased region" description="Low complexity" evidence="3">
    <location>
        <begin position="469"/>
        <end position="505"/>
    </location>
</feature>
<evidence type="ECO:0000259" key="4">
    <source>
        <dbReference type="PROSITE" id="PS51011"/>
    </source>
</evidence>
<dbReference type="SUPFAM" id="SSF46774">
    <property type="entry name" value="ARID-like"/>
    <property type="match status" value="1"/>
</dbReference>
<feature type="domain" description="ARID" evidence="4">
    <location>
        <begin position="695"/>
        <end position="787"/>
    </location>
</feature>
<evidence type="ECO:0000259" key="5">
    <source>
        <dbReference type="PROSITE" id="PS51183"/>
    </source>
</evidence>
<dbReference type="Pfam" id="PF02928">
    <property type="entry name" value="zf-C5HC2"/>
    <property type="match status" value="1"/>
</dbReference>
<feature type="domain" description="JmjC" evidence="6">
    <location>
        <begin position="895"/>
        <end position="1060"/>
    </location>
</feature>
<sequence>MKPLHAVGTHIRSANLAATDIKRTKIHAQRKFAQCSLPSTPISTPNKSKMSPLCLPKRAKTEDFLTFLCLRGSSVLPSHLDFFNYSSKDSASVSGGENSRPQTPASVNYKHHISSSRAQTRESSPLSTATSTSSNDDVTDVMSSFHVVRCLQTPNRKAARASASTPETARGLATMQQQNLVKKVAGKLGAKLGLIDSKTRMTHNNNSPSKRNVKSRISQPKTTMRNGVHSNDLRTKKRSPGRPSLKQKLQDRVNHVKTSVHIVSESKKRSVVVRNSKSSVLRSLSKNSNNSYCNNNSAQSQKPFCKTQTHGKSLRTSVISQKSHSNSVLPVVPLKKLSENVPNRRKHRGRNKLQSSQIDKLKNRVRRQRNAQDNLSTTTEPHSRSRTRRDTGSSSSNRRQRGQYVLVPRSRTIEPQSRVQPSRFSKRLSLLAQRAAIDVENKVKSSGLKGSKTAQEESTVGPSSPTLLPSSAVPLPTVTSSSTPSLTQLTNSTNTSNHHLASSHHYSQSLNQVSPSIKAINSGISDKKKLNILKMMKLRMPTREQLKLARIIEKRRGKKNCVTSVTPATDTTSKSLPQLSNENPKPKENVPSYEKRRGRPPIGKKSEQSSEEEVKCDSFPEEGEPARIVDIPIFYPSDEEFQDPLAYIESVKTQAEPFGMCKIVPPASWKLESCINEEMRFTSQVQYIHKMLNRWGPNIQQMECIKKHLSSVGIELTEPPLIGGIELDLARLYLSVKEYGGLQNVMDKKKWSKVADMVKIPKQAQDRTTKLYNAYCKYLLSYEMLSEEEKTKILHQVTDERLQQLQQRQNGMSRQHTEDTIDCCVAKGKTTSINAFQRVSRNVQSMWFRDDPTPEQVESDYWKVVEEASSHVVVQCGHINSGNQGTFFPCKKDSPYTKHGWNFNVLSQNPLSVLRHLGPIPGVTLPVLHIGMLFTTSCWSTSRHSLPYIHYLHTGADLIWYSIPKQLKQNLKAAIKELVPGHVWDDDGWFKEDFIMMNPELLVRKGVSVGRIVQKQHQFVVVFPFTYTASLNCGFSISESLPYATPDWLPLGQAIAQVLRKNCLWPEMFSLDSLLRHMVKTEPAVSEELLMQAIPFLIKAIEHELSLRKQLYDAGLKNSARMNAHEPLVSSFKRKRANDGSSENRCEVYKRICYFSMVVNEVDESLYCLDHALAHIQKKRNLKACKLYYRFSDENLEELLKIASNRLCMKETNNAITDPSPKRKSVKRPESKS</sequence>
<dbReference type="PROSITE" id="PS51184">
    <property type="entry name" value="JMJC"/>
    <property type="match status" value="1"/>
</dbReference>
<evidence type="ECO:0000256" key="1">
    <source>
        <dbReference type="ARBA" id="ARBA00004123"/>
    </source>
</evidence>
<reference evidence="7" key="1">
    <citation type="submission" date="2015-07" db="EMBL/GenBank/DDBJ databases">
        <title>MeaNS - Measles Nucleotide Surveillance Program.</title>
        <authorList>
            <person name="Tran T."/>
            <person name="Druce J."/>
        </authorList>
    </citation>
    <scope>NUCLEOTIDE SEQUENCE</scope>
    <source>
        <strain evidence="7">UCB-OBI-ISO-001</strain>
        <tissue evidence="7">Gonad</tissue>
    </source>
</reference>
<dbReference type="AlphaFoldDB" id="A0A0L8G5N1"/>
<feature type="compositionally biased region" description="Basic and acidic residues" evidence="3">
    <location>
        <begin position="604"/>
        <end position="618"/>
    </location>
</feature>
<evidence type="ECO:0008006" key="8">
    <source>
        <dbReference type="Google" id="ProtNLM"/>
    </source>
</evidence>
<dbReference type="InterPro" id="IPR003347">
    <property type="entry name" value="JmjC_dom"/>
</dbReference>
<comment type="subcellular location">
    <subcellularLocation>
        <location evidence="1">Nucleus</location>
    </subcellularLocation>
</comment>
<dbReference type="PANTHER" id="PTHR10694:SF113">
    <property type="entry name" value="PROTEIN JUMONJI"/>
    <property type="match status" value="1"/>
</dbReference>
<feature type="region of interest" description="Disordered" evidence="3">
    <location>
        <begin position="197"/>
        <end position="251"/>
    </location>
</feature>
<dbReference type="CDD" id="cd16870">
    <property type="entry name" value="ARID_JARD2"/>
    <property type="match status" value="1"/>
</dbReference>
<dbReference type="SMART" id="SM00501">
    <property type="entry name" value="BRIGHT"/>
    <property type="match status" value="1"/>
</dbReference>
<feature type="domain" description="JmjN" evidence="5">
    <location>
        <begin position="631"/>
        <end position="672"/>
    </location>
</feature>
<feature type="region of interest" description="Disordered" evidence="3">
    <location>
        <begin position="559"/>
        <end position="621"/>
    </location>
</feature>
<feature type="region of interest" description="Disordered" evidence="3">
    <location>
        <begin position="1213"/>
        <end position="1233"/>
    </location>
</feature>
<dbReference type="GO" id="GO:0000785">
    <property type="term" value="C:chromatin"/>
    <property type="evidence" value="ECO:0007669"/>
    <property type="project" value="TreeGrafter"/>
</dbReference>
<dbReference type="InterPro" id="IPR036431">
    <property type="entry name" value="ARID_dom_sf"/>
</dbReference>
<proteinExistence type="predicted"/>
<feature type="region of interest" description="Disordered" evidence="3">
    <location>
        <begin position="283"/>
        <end position="423"/>
    </location>
</feature>
<feature type="region of interest" description="Disordered" evidence="3">
    <location>
        <begin position="90"/>
        <end position="138"/>
    </location>
</feature>
<feature type="compositionally biased region" description="Polar residues" evidence="3">
    <location>
        <begin position="371"/>
        <end position="380"/>
    </location>
</feature>
<dbReference type="SMART" id="SM01014">
    <property type="entry name" value="ARID"/>
    <property type="match status" value="1"/>
</dbReference>
<feature type="compositionally biased region" description="Polar residues" evidence="3">
    <location>
        <begin position="413"/>
        <end position="423"/>
    </location>
</feature>
<gene>
    <name evidence="7" type="ORF">OCBIM_22039568mg</name>
</gene>
<feature type="compositionally biased region" description="Polar residues" evidence="3">
    <location>
        <begin position="561"/>
        <end position="583"/>
    </location>
</feature>
<feature type="compositionally biased region" description="Polar residues" evidence="3">
    <location>
        <begin position="90"/>
        <end position="106"/>
    </location>
</feature>
<evidence type="ECO:0000313" key="7">
    <source>
        <dbReference type="EMBL" id="KOF72342.1"/>
    </source>
</evidence>
<dbReference type="SMART" id="SM00558">
    <property type="entry name" value="JmjC"/>
    <property type="match status" value="1"/>
</dbReference>
<evidence type="ECO:0000256" key="3">
    <source>
        <dbReference type="SAM" id="MobiDB-lite"/>
    </source>
</evidence>
<dbReference type="Gene3D" id="2.60.120.650">
    <property type="entry name" value="Cupin"/>
    <property type="match status" value="1"/>
</dbReference>
<dbReference type="Gene3D" id="1.10.150.60">
    <property type="entry name" value="ARID DNA-binding domain"/>
    <property type="match status" value="1"/>
</dbReference>
<dbReference type="Pfam" id="PF02373">
    <property type="entry name" value="JmjC"/>
    <property type="match status" value="1"/>
</dbReference>
<feature type="compositionally biased region" description="Low complexity" evidence="3">
    <location>
        <begin position="283"/>
        <end position="300"/>
    </location>
</feature>
<dbReference type="PANTHER" id="PTHR10694">
    <property type="entry name" value="LYSINE-SPECIFIC DEMETHYLASE"/>
    <property type="match status" value="1"/>
</dbReference>
<dbReference type="EMBL" id="KQ423703">
    <property type="protein sequence ID" value="KOF72342.1"/>
    <property type="molecule type" value="Genomic_DNA"/>
</dbReference>
<dbReference type="InterPro" id="IPR003349">
    <property type="entry name" value="JmjN"/>
</dbReference>
<feature type="compositionally biased region" description="Polar residues" evidence="3">
    <location>
        <begin position="452"/>
        <end position="468"/>
    </location>
</feature>
<name>A0A0L8G5N1_OCTBM</name>
<feature type="compositionally biased region" description="Polar residues" evidence="3">
    <location>
        <begin position="306"/>
        <end position="328"/>
    </location>
</feature>
<organism evidence="7">
    <name type="scientific">Octopus bimaculoides</name>
    <name type="common">California two-spotted octopus</name>
    <dbReference type="NCBI Taxonomy" id="37653"/>
    <lineage>
        <taxon>Eukaryota</taxon>
        <taxon>Metazoa</taxon>
        <taxon>Spiralia</taxon>
        <taxon>Lophotrochozoa</taxon>
        <taxon>Mollusca</taxon>
        <taxon>Cephalopoda</taxon>
        <taxon>Coleoidea</taxon>
        <taxon>Octopodiformes</taxon>
        <taxon>Octopoda</taxon>
        <taxon>Incirrata</taxon>
        <taxon>Octopodidae</taxon>
        <taxon>Octopus</taxon>
    </lineage>
</organism>
<dbReference type="InterPro" id="IPR004198">
    <property type="entry name" value="Znf_C5HC2"/>
</dbReference>
<dbReference type="FunFam" id="1.10.150.60:FF:000012">
    <property type="entry name" value="Blast:Protein Jumonji"/>
    <property type="match status" value="1"/>
</dbReference>
<dbReference type="GO" id="GO:0005634">
    <property type="term" value="C:nucleus"/>
    <property type="evidence" value="ECO:0007669"/>
    <property type="project" value="UniProtKB-SubCell"/>
</dbReference>
<evidence type="ECO:0000256" key="2">
    <source>
        <dbReference type="ARBA" id="ARBA00023242"/>
    </source>
</evidence>
<feature type="region of interest" description="Disordered" evidence="3">
    <location>
        <begin position="443"/>
        <end position="509"/>
    </location>
</feature>
<accession>A0A0L8G5N1</accession>
<keyword evidence="2" id="KW-0539">Nucleus</keyword>
<dbReference type="STRING" id="37653.A0A0L8G5N1"/>
<dbReference type="Pfam" id="PF02375">
    <property type="entry name" value="JmjN"/>
    <property type="match status" value="1"/>
</dbReference>
<dbReference type="OrthoDB" id="8951118at2759"/>
<dbReference type="PROSITE" id="PS51183">
    <property type="entry name" value="JMJN"/>
    <property type="match status" value="1"/>
</dbReference>
<dbReference type="Pfam" id="PF01388">
    <property type="entry name" value="ARID"/>
    <property type="match status" value="1"/>
</dbReference>
<dbReference type="GO" id="GO:0003677">
    <property type="term" value="F:DNA binding"/>
    <property type="evidence" value="ECO:0007669"/>
    <property type="project" value="InterPro"/>
</dbReference>
<protein>
    <recommendedName>
        <fullName evidence="8">ARID domain-containing protein</fullName>
    </recommendedName>
</protein>
<dbReference type="PROSITE" id="PS51011">
    <property type="entry name" value="ARID"/>
    <property type="match status" value="1"/>
</dbReference>